<feature type="compositionally biased region" description="Polar residues" evidence="2">
    <location>
        <begin position="54"/>
        <end position="73"/>
    </location>
</feature>
<gene>
    <name evidence="3" type="ORF">BSTOLATCC_MIC47923</name>
</gene>
<accession>A0AAU9JX26</accession>
<evidence type="ECO:0000313" key="4">
    <source>
        <dbReference type="Proteomes" id="UP001162131"/>
    </source>
</evidence>
<feature type="coiled-coil region" evidence="1">
    <location>
        <begin position="160"/>
        <end position="229"/>
    </location>
</feature>
<evidence type="ECO:0000256" key="2">
    <source>
        <dbReference type="SAM" id="MobiDB-lite"/>
    </source>
</evidence>
<proteinExistence type="predicted"/>
<feature type="compositionally biased region" description="Basic and acidic residues" evidence="2">
    <location>
        <begin position="38"/>
        <end position="53"/>
    </location>
</feature>
<dbReference type="AlphaFoldDB" id="A0AAU9JX26"/>
<comment type="caution">
    <text evidence="3">The sequence shown here is derived from an EMBL/GenBank/DDBJ whole genome shotgun (WGS) entry which is preliminary data.</text>
</comment>
<evidence type="ECO:0000313" key="3">
    <source>
        <dbReference type="EMBL" id="CAG9329092.1"/>
    </source>
</evidence>
<sequence length="515" mass="59797">MFESSVTFSLTQISEEQQKSAKYIRRDTTKLPKLSLTSRDKTVSPRSSRRESSKNTTFRSRSNMRTNSFNQSTNHLLQTIDQSVSEKLGALYTNPKELVDTVKKMEKSKSSHDFTGMLDVDVDFKKRTLNKLLFLKKLKEDELNSLKLQVITNQTTIKEVERMENVASGLSAKIEAVKEDYNDSVFVKNSLNFMISQRQSNIEAMREKIRELKEEKEETSGKIQEIVAEKRRYEAYAKKVGLRVEGFVEKLKEQKETTAMKKENFVSEYTERKFMKEFLKKQLNQNSIKNKVSENESKIQGLETHLEKIEDEEQLESEFNACLNYIKRQDLVFSKLKKQSNVNSIEEISDYFIQLKEATASLSSSKVDLETKIELKRKELENIKKTLEQTKLNCLVEPIIGYEAQVTKKIEDKEWHTELTKEKIKRQEDLLSQLSGILTRLLYQVQGEIALHDLLPSNLPIALEKFKARTVEIFDYIDQESTVYQPTNIDQESTIYQPTKSDASKDNSVTIEVHH</sequence>
<keyword evidence="1" id="KW-0175">Coiled coil</keyword>
<protein>
    <submittedName>
        <fullName evidence="3">Uncharacterized protein</fullName>
    </submittedName>
</protein>
<feature type="coiled-coil region" evidence="1">
    <location>
        <begin position="366"/>
        <end position="393"/>
    </location>
</feature>
<name>A0AAU9JX26_9CILI</name>
<organism evidence="3 4">
    <name type="scientific">Blepharisma stoltei</name>
    <dbReference type="NCBI Taxonomy" id="1481888"/>
    <lineage>
        <taxon>Eukaryota</taxon>
        <taxon>Sar</taxon>
        <taxon>Alveolata</taxon>
        <taxon>Ciliophora</taxon>
        <taxon>Postciliodesmatophora</taxon>
        <taxon>Heterotrichea</taxon>
        <taxon>Heterotrichida</taxon>
        <taxon>Blepharismidae</taxon>
        <taxon>Blepharisma</taxon>
    </lineage>
</organism>
<evidence type="ECO:0000256" key="1">
    <source>
        <dbReference type="SAM" id="Coils"/>
    </source>
</evidence>
<feature type="region of interest" description="Disordered" evidence="2">
    <location>
        <begin position="34"/>
        <end position="73"/>
    </location>
</feature>
<keyword evidence="4" id="KW-1185">Reference proteome</keyword>
<dbReference type="EMBL" id="CAJZBQ010000047">
    <property type="protein sequence ID" value="CAG9329092.1"/>
    <property type="molecule type" value="Genomic_DNA"/>
</dbReference>
<dbReference type="Proteomes" id="UP001162131">
    <property type="component" value="Unassembled WGS sequence"/>
</dbReference>
<reference evidence="3" key="1">
    <citation type="submission" date="2021-09" db="EMBL/GenBank/DDBJ databases">
        <authorList>
            <consortium name="AG Swart"/>
            <person name="Singh M."/>
            <person name="Singh A."/>
            <person name="Seah K."/>
            <person name="Emmerich C."/>
        </authorList>
    </citation>
    <scope>NUCLEOTIDE SEQUENCE</scope>
    <source>
        <strain evidence="3">ATCC30299</strain>
    </source>
</reference>